<gene>
    <name evidence="2" type="ORF">MM415A00400_0005</name>
    <name evidence="1" type="ORF">MM415B01564_0012</name>
</gene>
<evidence type="ECO:0000313" key="2">
    <source>
        <dbReference type="EMBL" id="QJA82532.1"/>
    </source>
</evidence>
<organism evidence="1">
    <name type="scientific">viral metagenome</name>
    <dbReference type="NCBI Taxonomy" id="1070528"/>
    <lineage>
        <taxon>unclassified sequences</taxon>
        <taxon>metagenomes</taxon>
        <taxon>organismal metagenomes</taxon>
    </lineage>
</organism>
<proteinExistence type="predicted"/>
<dbReference type="EMBL" id="MT142490">
    <property type="protein sequence ID" value="QJA82532.1"/>
    <property type="molecule type" value="Genomic_DNA"/>
</dbReference>
<dbReference type="AlphaFoldDB" id="A0A6M3IJV1"/>
<name>A0A6M3IJV1_9ZZZZ</name>
<evidence type="ECO:0000313" key="1">
    <source>
        <dbReference type="EMBL" id="QJA57796.1"/>
    </source>
</evidence>
<sequence length="100" mass="11363">MNEYTPETLSAQARLIAKYDQTHEAIFIAHAAAWQEQVERLERPACVWVYDDSQDSWETTCDRSYCLSDGCPYENGMSYCPFCGGPLVEAAPERMFDPLA</sequence>
<accession>A0A6M3IJV1</accession>
<protein>
    <submittedName>
        <fullName evidence="1">Uncharacterized protein</fullName>
    </submittedName>
</protein>
<dbReference type="EMBL" id="MT141292">
    <property type="protein sequence ID" value="QJA57796.1"/>
    <property type="molecule type" value="Genomic_DNA"/>
</dbReference>
<reference evidence="1" key="1">
    <citation type="submission" date="2020-03" db="EMBL/GenBank/DDBJ databases">
        <title>The deep terrestrial virosphere.</title>
        <authorList>
            <person name="Holmfeldt K."/>
            <person name="Nilsson E."/>
            <person name="Simone D."/>
            <person name="Lopez-Fernandez M."/>
            <person name="Wu X."/>
            <person name="de Brujin I."/>
            <person name="Lundin D."/>
            <person name="Andersson A."/>
            <person name="Bertilsson S."/>
            <person name="Dopson M."/>
        </authorList>
    </citation>
    <scope>NUCLEOTIDE SEQUENCE</scope>
    <source>
        <strain evidence="2">MM415A00400</strain>
        <strain evidence="1">MM415B01564</strain>
    </source>
</reference>